<evidence type="ECO:0000313" key="3">
    <source>
        <dbReference type="Proteomes" id="UP001427805"/>
    </source>
</evidence>
<protein>
    <submittedName>
        <fullName evidence="2">DUF885 family protein</fullName>
    </submittedName>
</protein>
<sequence length="605" mass="66071">MRTDRRTLLIGAGATAALSTLPARALAAGAADARAETMLTAIAEQLLVDSPEAATQLGIDTGKRAKLKQRLEDRTTKGKQAVADHLRKGIADLSTLDPDSLDHTMRVNVDVVKTAFQSGLDGMKFGYGDVAVGGWRNSPYVVVQNVGAFLDTPRMLENEHRIETPADGEAYLDRLAAYAGQLDGETERLKIAEGKGVVAPDFLLDKCLKQITLARSGHVAAWGVVTSLANRTAGMKGDFGQRAFDICTSAVIPALDRQIAELQRHRAKATGDAGVWKFPDGDAYYAWALRAGTTTDRSPDEVHKQGLAELAELQAKMDVILKQQGYAQGSVGARMTALGKDPRFTYPNTDEGRAAIVKLLTERITDMRGRMPQAFNTLVPGNVEVKRLPLAEEPGAPGAYGGPGSIDGKTPGRLWINLRTTDIWTSYSLPDLAYHESIPGHAWQGEYTFKLPLVRSLLQFNAYSEGWALYAEQIADELGVYDANPVERLGYLQSLAFRACRLVVDTGLHAKRWTRQQAIEWFASTNGSSVDEVQGEVDRYCSWPGQACGYKVGHSEINRLRDRVKSELGPRYDFKAFNDAMVLGGNVPMTVLGRVIDRHIAERKA</sequence>
<comment type="caution">
    <text evidence="2">The sequence shown here is derived from an EMBL/GenBank/DDBJ whole genome shotgun (WGS) entry which is preliminary data.</text>
</comment>
<dbReference type="InterPro" id="IPR010281">
    <property type="entry name" value="DUF885"/>
</dbReference>
<gene>
    <name evidence="2" type="ORF">TPR58_07060</name>
</gene>
<dbReference type="PANTHER" id="PTHR33361:SF2">
    <property type="entry name" value="DUF885 DOMAIN-CONTAINING PROTEIN"/>
    <property type="match status" value="1"/>
</dbReference>
<name>A0ABV0B9Z5_9SPHN</name>
<evidence type="ECO:0000313" key="2">
    <source>
        <dbReference type="EMBL" id="MEN3746920.1"/>
    </source>
</evidence>
<dbReference type="RefSeq" id="WP_346245911.1">
    <property type="nucleotide sequence ID" value="NZ_JBDIZK010000003.1"/>
</dbReference>
<keyword evidence="3" id="KW-1185">Reference proteome</keyword>
<dbReference type="EMBL" id="JBDIZK010000003">
    <property type="protein sequence ID" value="MEN3746920.1"/>
    <property type="molecule type" value="Genomic_DNA"/>
</dbReference>
<organism evidence="2 3">
    <name type="scientific">Sphingomonas rustica</name>
    <dbReference type="NCBI Taxonomy" id="3103142"/>
    <lineage>
        <taxon>Bacteria</taxon>
        <taxon>Pseudomonadati</taxon>
        <taxon>Pseudomonadota</taxon>
        <taxon>Alphaproteobacteria</taxon>
        <taxon>Sphingomonadales</taxon>
        <taxon>Sphingomonadaceae</taxon>
        <taxon>Sphingomonas</taxon>
    </lineage>
</organism>
<reference evidence="2 3" key="1">
    <citation type="submission" date="2024-05" db="EMBL/GenBank/DDBJ databases">
        <title>Sphingomonas sp. HF-S3 16S ribosomal RNA gene Genome sequencing and assembly.</title>
        <authorList>
            <person name="Lee H."/>
        </authorList>
    </citation>
    <scope>NUCLEOTIDE SEQUENCE [LARGE SCALE GENOMIC DNA]</scope>
    <source>
        <strain evidence="2 3">HF-S3</strain>
    </source>
</reference>
<keyword evidence="1" id="KW-0732">Signal</keyword>
<proteinExistence type="predicted"/>
<dbReference type="InterPro" id="IPR006311">
    <property type="entry name" value="TAT_signal"/>
</dbReference>
<dbReference type="Pfam" id="PF05960">
    <property type="entry name" value="DUF885"/>
    <property type="match status" value="1"/>
</dbReference>
<accession>A0ABV0B9Z5</accession>
<evidence type="ECO:0000256" key="1">
    <source>
        <dbReference type="SAM" id="SignalP"/>
    </source>
</evidence>
<dbReference type="Proteomes" id="UP001427805">
    <property type="component" value="Unassembled WGS sequence"/>
</dbReference>
<dbReference type="PROSITE" id="PS51318">
    <property type="entry name" value="TAT"/>
    <property type="match status" value="1"/>
</dbReference>
<feature type="chain" id="PRO_5045610201" evidence="1">
    <location>
        <begin position="28"/>
        <end position="605"/>
    </location>
</feature>
<dbReference type="PANTHER" id="PTHR33361">
    <property type="entry name" value="GLR0591 PROTEIN"/>
    <property type="match status" value="1"/>
</dbReference>
<feature type="signal peptide" evidence="1">
    <location>
        <begin position="1"/>
        <end position="27"/>
    </location>
</feature>